<dbReference type="STRING" id="1519643.SAMN06295933_3296"/>
<evidence type="ECO:0000313" key="2">
    <source>
        <dbReference type="Proteomes" id="UP000192906"/>
    </source>
</evidence>
<dbReference type="Proteomes" id="UP000192906">
    <property type="component" value="Unassembled WGS sequence"/>
</dbReference>
<gene>
    <name evidence="1" type="ORF">SAMN06295933_3296</name>
</gene>
<protein>
    <submittedName>
        <fullName evidence="1">Uncharacterized protein</fullName>
    </submittedName>
</protein>
<proteinExistence type="predicted"/>
<accession>A0A1X7ET16</accession>
<dbReference type="EMBL" id="FWZU01000006">
    <property type="protein sequence ID" value="SMF39112.1"/>
    <property type="molecule type" value="Genomic_DNA"/>
</dbReference>
<keyword evidence="2" id="KW-1185">Reference proteome</keyword>
<sequence>MTKKNSRQATSLSFFTVILSVLFIITIEGCSGKDPEQPFVIPFDSQYITIDKELSVLPSLHYRSSSTRNFLSLTQKTYFFKNSNGTAEIEVILNRNAEARIPEIGEWNAVSSGNCLSDSAEVKCFTAHVDCHLVRATFIKTGERSIVVIKTRDRAREPQELCEQWDLKNLTKTQLEVIAEFNQISDSFFRYNASMVQTNSTKQTNSTHKKRSSNHN</sequence>
<evidence type="ECO:0000313" key="1">
    <source>
        <dbReference type="EMBL" id="SMF39112.1"/>
    </source>
</evidence>
<dbReference type="RefSeq" id="WP_212637031.1">
    <property type="nucleotide sequence ID" value="NZ_FWZU01000006.1"/>
</dbReference>
<organism evidence="1 2">
    <name type="scientific">Desulfovibrio gilichinskyi</name>
    <dbReference type="NCBI Taxonomy" id="1519643"/>
    <lineage>
        <taxon>Bacteria</taxon>
        <taxon>Pseudomonadati</taxon>
        <taxon>Thermodesulfobacteriota</taxon>
        <taxon>Desulfovibrionia</taxon>
        <taxon>Desulfovibrionales</taxon>
        <taxon>Desulfovibrionaceae</taxon>
        <taxon>Desulfovibrio</taxon>
    </lineage>
</organism>
<name>A0A1X7ET16_9BACT</name>
<dbReference type="AlphaFoldDB" id="A0A1X7ET16"/>
<reference evidence="2" key="1">
    <citation type="submission" date="2017-04" db="EMBL/GenBank/DDBJ databases">
        <authorList>
            <person name="Varghese N."/>
            <person name="Submissions S."/>
        </authorList>
    </citation>
    <scope>NUCLEOTIDE SEQUENCE [LARGE SCALE GENOMIC DNA]</scope>
    <source>
        <strain evidence="2">K3S</strain>
    </source>
</reference>